<reference evidence="3 4" key="1">
    <citation type="journal article" date="2019" name="Int. J. Syst. Evol. Microbiol.">
        <title>The Global Catalogue of Microorganisms (GCM) 10K type strain sequencing project: providing services to taxonomists for standard genome sequencing and annotation.</title>
        <authorList>
            <consortium name="The Broad Institute Genomics Platform"/>
            <consortium name="The Broad Institute Genome Sequencing Center for Infectious Disease"/>
            <person name="Wu L."/>
            <person name="Ma J."/>
        </authorList>
    </citation>
    <scope>NUCLEOTIDE SEQUENCE [LARGE SCALE GENOMIC DNA]</scope>
    <source>
        <strain evidence="3 4">JCM 17504</strain>
    </source>
</reference>
<accession>A0AAV3UPS0</accession>
<protein>
    <recommendedName>
        <fullName evidence="2">DUF8115 domain-containing protein</fullName>
    </recommendedName>
</protein>
<gene>
    <name evidence="3" type="ORF">GCM10025751_49960</name>
</gene>
<dbReference type="RefSeq" id="WP_227777979.1">
    <property type="nucleotide sequence ID" value="NZ_BAABKX010000022.1"/>
</dbReference>
<evidence type="ECO:0000313" key="4">
    <source>
        <dbReference type="Proteomes" id="UP001501729"/>
    </source>
</evidence>
<dbReference type="Proteomes" id="UP001501729">
    <property type="component" value="Unassembled WGS sequence"/>
</dbReference>
<dbReference type="InterPro" id="IPR058428">
    <property type="entry name" value="DUF8115"/>
</dbReference>
<feature type="region of interest" description="Disordered" evidence="1">
    <location>
        <begin position="1"/>
        <end position="25"/>
    </location>
</feature>
<dbReference type="GeneID" id="68616333"/>
<keyword evidence="4" id="KW-1185">Reference proteome</keyword>
<comment type="caution">
    <text evidence="3">The sequence shown here is derived from an EMBL/GenBank/DDBJ whole genome shotgun (WGS) entry which is preliminary data.</text>
</comment>
<dbReference type="Pfam" id="PF26424">
    <property type="entry name" value="DUF8115"/>
    <property type="match status" value="1"/>
</dbReference>
<dbReference type="AlphaFoldDB" id="A0AAV3UPS0"/>
<sequence length="120" mass="13614">MSNDELEELKKSTQRGSRVEEGASRNSRDFVDELVDAIDEVQNGDASKTLSLYDPKLSAVMVALQRDPEQLSEWDMEEVDRSAIIRTALWRGLEQLDVDVEAKNKEAIKRYATENADNLL</sequence>
<evidence type="ECO:0000256" key="1">
    <source>
        <dbReference type="SAM" id="MobiDB-lite"/>
    </source>
</evidence>
<evidence type="ECO:0000259" key="2">
    <source>
        <dbReference type="Pfam" id="PF26424"/>
    </source>
</evidence>
<organism evidence="3 4">
    <name type="scientific">Haladaptatus pallidirubidus</name>
    <dbReference type="NCBI Taxonomy" id="1008152"/>
    <lineage>
        <taxon>Archaea</taxon>
        <taxon>Methanobacteriati</taxon>
        <taxon>Methanobacteriota</taxon>
        <taxon>Stenosarchaea group</taxon>
        <taxon>Halobacteria</taxon>
        <taxon>Halobacteriales</taxon>
        <taxon>Haladaptataceae</taxon>
        <taxon>Haladaptatus</taxon>
    </lineage>
</organism>
<dbReference type="EMBL" id="BAABKX010000022">
    <property type="protein sequence ID" value="GAA5062501.1"/>
    <property type="molecule type" value="Genomic_DNA"/>
</dbReference>
<name>A0AAV3UPS0_9EURY</name>
<feature type="domain" description="DUF8115" evidence="2">
    <location>
        <begin position="3"/>
        <end position="115"/>
    </location>
</feature>
<proteinExistence type="predicted"/>
<evidence type="ECO:0000313" key="3">
    <source>
        <dbReference type="EMBL" id="GAA5062501.1"/>
    </source>
</evidence>